<reference evidence="2 3" key="1">
    <citation type="journal article" date="2012" name="New Phytol.">
        <title>Insight into trade-off between wood decay and parasitism from the genome of a fungal forest pathogen.</title>
        <authorList>
            <person name="Olson A."/>
            <person name="Aerts A."/>
            <person name="Asiegbu F."/>
            <person name="Belbahri L."/>
            <person name="Bouzid O."/>
            <person name="Broberg A."/>
            <person name="Canback B."/>
            <person name="Coutinho P.M."/>
            <person name="Cullen D."/>
            <person name="Dalman K."/>
            <person name="Deflorio G."/>
            <person name="van Diepen L.T."/>
            <person name="Dunand C."/>
            <person name="Duplessis S."/>
            <person name="Durling M."/>
            <person name="Gonthier P."/>
            <person name="Grimwood J."/>
            <person name="Fossdal C.G."/>
            <person name="Hansson D."/>
            <person name="Henrissat B."/>
            <person name="Hietala A."/>
            <person name="Himmelstrand K."/>
            <person name="Hoffmeister D."/>
            <person name="Hogberg N."/>
            <person name="James T.Y."/>
            <person name="Karlsson M."/>
            <person name="Kohler A."/>
            <person name="Kues U."/>
            <person name="Lee Y.H."/>
            <person name="Lin Y.C."/>
            <person name="Lind M."/>
            <person name="Lindquist E."/>
            <person name="Lombard V."/>
            <person name="Lucas S."/>
            <person name="Lunden K."/>
            <person name="Morin E."/>
            <person name="Murat C."/>
            <person name="Park J."/>
            <person name="Raffaello T."/>
            <person name="Rouze P."/>
            <person name="Salamov A."/>
            <person name="Schmutz J."/>
            <person name="Solheim H."/>
            <person name="Stahlberg J."/>
            <person name="Velez H."/>
            <person name="de Vries R.P."/>
            <person name="Wiebenga A."/>
            <person name="Woodward S."/>
            <person name="Yakovlev I."/>
            <person name="Garbelotto M."/>
            <person name="Martin F."/>
            <person name="Grigoriev I.V."/>
            <person name="Stenlid J."/>
        </authorList>
    </citation>
    <scope>NUCLEOTIDE SEQUENCE [LARGE SCALE GENOMIC DNA]</scope>
    <source>
        <strain evidence="2 3">TC 32-1</strain>
    </source>
</reference>
<dbReference type="AlphaFoldDB" id="W4JTR3"/>
<dbReference type="InParanoid" id="W4JTR3"/>
<organism evidence="2 3">
    <name type="scientific">Heterobasidion irregulare (strain TC 32-1)</name>
    <dbReference type="NCBI Taxonomy" id="747525"/>
    <lineage>
        <taxon>Eukaryota</taxon>
        <taxon>Fungi</taxon>
        <taxon>Dikarya</taxon>
        <taxon>Basidiomycota</taxon>
        <taxon>Agaricomycotina</taxon>
        <taxon>Agaricomycetes</taxon>
        <taxon>Russulales</taxon>
        <taxon>Bondarzewiaceae</taxon>
        <taxon>Heterobasidion</taxon>
        <taxon>Heterobasidion annosum species complex</taxon>
    </lineage>
</organism>
<keyword evidence="1" id="KW-0812">Transmembrane</keyword>
<dbReference type="Proteomes" id="UP000030671">
    <property type="component" value="Unassembled WGS sequence"/>
</dbReference>
<dbReference type="RefSeq" id="XP_009551389.1">
    <property type="nucleotide sequence ID" value="XM_009553094.1"/>
</dbReference>
<sequence length="126" mass="14126">MSSLNCFHSYCGLLVTVRWSYICIILFSNLSPMELIMSISFLLCMRCKGHVHLFLPMCGASLGAKRTVTMSWLVGTFVGPNSQWNRLCLCIAFVYILLSLDMVPACVLNVNRHSIGKVCCHMSCRP</sequence>
<dbReference type="EMBL" id="KI925464">
    <property type="protein sequence ID" value="ETW76495.1"/>
    <property type="molecule type" value="Genomic_DNA"/>
</dbReference>
<protein>
    <submittedName>
        <fullName evidence="2">Uncharacterized protein</fullName>
    </submittedName>
</protein>
<proteinExistence type="predicted"/>
<gene>
    <name evidence="2" type="ORF">HETIRDRAFT_328395</name>
</gene>
<keyword evidence="1" id="KW-0472">Membrane</keyword>
<dbReference type="GeneID" id="20671414"/>
<evidence type="ECO:0000313" key="2">
    <source>
        <dbReference type="EMBL" id="ETW76495.1"/>
    </source>
</evidence>
<keyword evidence="3" id="KW-1185">Reference proteome</keyword>
<evidence type="ECO:0000313" key="3">
    <source>
        <dbReference type="Proteomes" id="UP000030671"/>
    </source>
</evidence>
<evidence type="ECO:0000256" key="1">
    <source>
        <dbReference type="SAM" id="Phobius"/>
    </source>
</evidence>
<keyword evidence="1" id="KW-1133">Transmembrane helix</keyword>
<accession>W4JTR3</accession>
<dbReference type="HOGENOM" id="CLU_1981864_0_0_1"/>
<feature type="transmembrane region" description="Helical" evidence="1">
    <location>
        <begin position="54"/>
        <end position="78"/>
    </location>
</feature>
<dbReference type="KEGG" id="hir:HETIRDRAFT_328395"/>
<name>W4JTR3_HETIT</name>
<feature type="transmembrane region" description="Helical" evidence="1">
    <location>
        <begin position="84"/>
        <end position="108"/>
    </location>
</feature>
<feature type="transmembrane region" description="Helical" evidence="1">
    <location>
        <begin position="19"/>
        <end position="42"/>
    </location>
</feature>